<dbReference type="STRING" id="273678.RS84_03330"/>
<keyword evidence="1" id="KW-0812">Transmembrane</keyword>
<comment type="caution">
    <text evidence="2">The sequence shown here is derived from an EMBL/GenBank/DDBJ whole genome shotgun (WGS) entry which is preliminary data.</text>
</comment>
<accession>A0A0M2HIX4</accession>
<evidence type="ECO:0000313" key="3">
    <source>
        <dbReference type="Proteomes" id="UP000033900"/>
    </source>
</evidence>
<feature type="transmembrane region" description="Helical" evidence="1">
    <location>
        <begin position="66"/>
        <end position="91"/>
    </location>
</feature>
<dbReference type="Proteomes" id="UP000033900">
    <property type="component" value="Unassembled WGS sequence"/>
</dbReference>
<protein>
    <recommendedName>
        <fullName evidence="4">DUF4190 domain-containing protein</fullName>
    </recommendedName>
</protein>
<reference evidence="2 3" key="1">
    <citation type="submission" date="2015-02" db="EMBL/GenBank/DDBJ databases">
        <title>Draft genome sequences of ten Microbacterium spp. with emphasis on heavy metal contaminated environments.</title>
        <authorList>
            <person name="Corretto E."/>
        </authorList>
    </citation>
    <scope>NUCLEOTIDE SEQUENCE [LARGE SCALE GENOMIC DNA]</scope>
    <source>
        <strain evidence="2 3">SA35</strain>
    </source>
</reference>
<keyword evidence="1" id="KW-0472">Membrane</keyword>
<evidence type="ECO:0000256" key="1">
    <source>
        <dbReference type="SAM" id="Phobius"/>
    </source>
</evidence>
<feature type="transmembrane region" description="Helical" evidence="1">
    <location>
        <begin position="24"/>
        <end position="46"/>
    </location>
</feature>
<dbReference type="EMBL" id="JYJB01000010">
    <property type="protein sequence ID" value="KJL46690.1"/>
    <property type="molecule type" value="Genomic_DNA"/>
</dbReference>
<evidence type="ECO:0000313" key="2">
    <source>
        <dbReference type="EMBL" id="KJL46690.1"/>
    </source>
</evidence>
<sequence length="98" mass="9913">MTNQVPGAQPAYAPAPASIPGKTLGIVAVIVTFVASSVVGLILGYVARNQSREVGYENTPAKVAIIAGWILTALGLIAGIFFVISMFALAASSGSYGS</sequence>
<keyword evidence="1" id="KW-1133">Transmembrane helix</keyword>
<name>A0A0M2HIX4_9MICO</name>
<organism evidence="2 3">
    <name type="scientific">Microbacterium hydrocarbonoxydans</name>
    <dbReference type="NCBI Taxonomy" id="273678"/>
    <lineage>
        <taxon>Bacteria</taxon>
        <taxon>Bacillati</taxon>
        <taxon>Actinomycetota</taxon>
        <taxon>Actinomycetes</taxon>
        <taxon>Micrococcales</taxon>
        <taxon>Microbacteriaceae</taxon>
        <taxon>Microbacterium</taxon>
    </lineage>
</organism>
<dbReference type="AlphaFoldDB" id="A0A0M2HIX4"/>
<dbReference type="RefSeq" id="WP_052676413.1">
    <property type="nucleotide sequence ID" value="NZ_CP158847.1"/>
</dbReference>
<proteinExistence type="predicted"/>
<dbReference type="OrthoDB" id="4775598at2"/>
<gene>
    <name evidence="2" type="ORF">RS84_03330</name>
</gene>
<evidence type="ECO:0008006" key="4">
    <source>
        <dbReference type="Google" id="ProtNLM"/>
    </source>
</evidence>
<dbReference type="PATRIC" id="fig|273678.4.peg.3324"/>
<keyword evidence="3" id="KW-1185">Reference proteome</keyword>